<feature type="signal peptide" evidence="5">
    <location>
        <begin position="1"/>
        <end position="20"/>
    </location>
</feature>
<dbReference type="STRING" id="3775.A0A1Q3CS72"/>
<evidence type="ECO:0000313" key="6">
    <source>
        <dbReference type="EMBL" id="GAV82981.1"/>
    </source>
</evidence>
<evidence type="ECO:0000313" key="7">
    <source>
        <dbReference type="Proteomes" id="UP000187406"/>
    </source>
</evidence>
<dbReference type="AlphaFoldDB" id="A0A1Q3CS72"/>
<proteinExistence type="inferred from homology"/>
<dbReference type="Proteomes" id="UP000187406">
    <property type="component" value="Unassembled WGS sequence"/>
</dbReference>
<accession>A0A1Q3CS72</accession>
<evidence type="ECO:0000256" key="3">
    <source>
        <dbReference type="ARBA" id="ARBA00023295"/>
    </source>
</evidence>
<protein>
    <submittedName>
        <fullName evidence="6">Glyco_hydro_1 domain-containing protein</fullName>
    </submittedName>
</protein>
<evidence type="ECO:0000256" key="4">
    <source>
        <dbReference type="RuleBase" id="RU003690"/>
    </source>
</evidence>
<dbReference type="SUPFAM" id="SSF51445">
    <property type="entry name" value="(Trans)glycosidases"/>
    <property type="match status" value="1"/>
</dbReference>
<keyword evidence="3" id="KW-0326">Glycosidase</keyword>
<evidence type="ECO:0000256" key="5">
    <source>
        <dbReference type="SAM" id="SignalP"/>
    </source>
</evidence>
<dbReference type="Gene3D" id="3.20.20.80">
    <property type="entry name" value="Glycosidases"/>
    <property type="match status" value="1"/>
</dbReference>
<dbReference type="GO" id="GO:0005975">
    <property type="term" value="P:carbohydrate metabolic process"/>
    <property type="evidence" value="ECO:0007669"/>
    <property type="project" value="InterPro"/>
</dbReference>
<comment type="similarity">
    <text evidence="1 4">Belongs to the glycosyl hydrolase 1 family.</text>
</comment>
<dbReference type="InParanoid" id="A0A1Q3CS72"/>
<sequence>MRVTIITKLNLFYFLALSFARSFSGNEDVVKRYQFPDKFFFGTATSAYQQVEGAYLDDDKSYSNWDVFSHIPGNIKNNDTGDIANDHYHRFSEDIEIIHSLGVNAYRFSISWARILPKGKFGEVSQSGIMFYNKLIDSLILRGIEPFVTIHHNDLPQELEDRYGSWLCPNIQEEFVYLAKICFENFGDRIKYWATINEPNLFSQMAYVRGWYPPAHCSQPFGNCSAGNSDKEPLISVHNMLLSHAKAVKLYRDEFQQKQGGFVGIISSTDMYEPLRDEEADRQAVIRALAYNVGWALDPLVYGDYPLEMRQYLGSELPKFSPAEINILKGSIDFIGINHYVTAYATDCIHSACASGCDRPIQGYVETTGERDGVPIGEPTGNPKFFIVPRGLEKVVDYIKDRYSNMPMFVTENGYSPPVQENEQVKDLLNDVKRIEYHNAYLAALARAVKNGANVQGYFVWSLMDNFEWTDGYSVTFGLFYVDRQTLDRIPKLSARWYKNFLTNNTSQIDGDEDLNTNQNAIVSLLESNRLEEI</sequence>
<dbReference type="Pfam" id="PF00232">
    <property type="entry name" value="Glyco_hydro_1"/>
    <property type="match status" value="1"/>
</dbReference>
<comment type="caution">
    <text evidence="6">The sequence shown here is derived from an EMBL/GenBank/DDBJ whole genome shotgun (WGS) entry which is preliminary data.</text>
</comment>
<dbReference type="InterPro" id="IPR017853">
    <property type="entry name" value="GH"/>
</dbReference>
<keyword evidence="7" id="KW-1185">Reference proteome</keyword>
<dbReference type="FunFam" id="3.20.20.80:FF:000020">
    <property type="entry name" value="Beta-glucosidase 12"/>
    <property type="match status" value="1"/>
</dbReference>
<organism evidence="6 7">
    <name type="scientific">Cephalotus follicularis</name>
    <name type="common">Albany pitcher plant</name>
    <dbReference type="NCBI Taxonomy" id="3775"/>
    <lineage>
        <taxon>Eukaryota</taxon>
        <taxon>Viridiplantae</taxon>
        <taxon>Streptophyta</taxon>
        <taxon>Embryophyta</taxon>
        <taxon>Tracheophyta</taxon>
        <taxon>Spermatophyta</taxon>
        <taxon>Magnoliopsida</taxon>
        <taxon>eudicotyledons</taxon>
        <taxon>Gunneridae</taxon>
        <taxon>Pentapetalae</taxon>
        <taxon>rosids</taxon>
        <taxon>fabids</taxon>
        <taxon>Oxalidales</taxon>
        <taxon>Cephalotaceae</taxon>
        <taxon>Cephalotus</taxon>
    </lineage>
</organism>
<dbReference type="InterPro" id="IPR001360">
    <property type="entry name" value="Glyco_hydro_1"/>
</dbReference>
<dbReference type="EMBL" id="BDDD01002770">
    <property type="protein sequence ID" value="GAV82981.1"/>
    <property type="molecule type" value="Genomic_DNA"/>
</dbReference>
<dbReference type="PANTHER" id="PTHR10353">
    <property type="entry name" value="GLYCOSYL HYDROLASE"/>
    <property type="match status" value="1"/>
</dbReference>
<keyword evidence="5" id="KW-0732">Signal</keyword>
<dbReference type="FunCoup" id="A0A1Q3CS72">
    <property type="interactions" value="192"/>
</dbReference>
<dbReference type="PANTHER" id="PTHR10353:SF175">
    <property type="entry name" value="BETA-GLUCOSIDASE 18-LIKE ISOFORM X1"/>
    <property type="match status" value="1"/>
</dbReference>
<dbReference type="GO" id="GO:0008422">
    <property type="term" value="F:beta-glucosidase activity"/>
    <property type="evidence" value="ECO:0007669"/>
    <property type="project" value="TreeGrafter"/>
</dbReference>
<keyword evidence="2" id="KW-0378">Hydrolase</keyword>
<dbReference type="PRINTS" id="PR00131">
    <property type="entry name" value="GLHYDRLASE1"/>
</dbReference>
<feature type="chain" id="PRO_5012659299" evidence="5">
    <location>
        <begin position="21"/>
        <end position="534"/>
    </location>
</feature>
<gene>
    <name evidence="6" type="ORF">CFOL_v3_26432</name>
</gene>
<evidence type="ECO:0000256" key="2">
    <source>
        <dbReference type="ARBA" id="ARBA00022801"/>
    </source>
</evidence>
<dbReference type="OrthoDB" id="65569at2759"/>
<evidence type="ECO:0000256" key="1">
    <source>
        <dbReference type="ARBA" id="ARBA00010838"/>
    </source>
</evidence>
<name>A0A1Q3CS72_CEPFO</name>
<reference evidence="7" key="1">
    <citation type="submission" date="2016-04" db="EMBL/GenBank/DDBJ databases">
        <title>Cephalotus genome sequencing.</title>
        <authorList>
            <person name="Fukushima K."/>
            <person name="Hasebe M."/>
            <person name="Fang X."/>
        </authorList>
    </citation>
    <scope>NUCLEOTIDE SEQUENCE [LARGE SCALE GENOMIC DNA]</scope>
    <source>
        <strain evidence="7">cv. St1</strain>
    </source>
</reference>